<keyword evidence="5" id="KW-0472">Membrane</keyword>
<comment type="caution">
    <text evidence="12">The sequence shown here is derived from an EMBL/GenBank/DDBJ whole genome shotgun (WGS) entry which is preliminary data.</text>
</comment>
<evidence type="ECO:0000256" key="7">
    <source>
        <dbReference type="ARBA" id="ARBA00023157"/>
    </source>
</evidence>
<dbReference type="PROSITE" id="PS52012">
    <property type="entry name" value="CFEM"/>
    <property type="match status" value="1"/>
</dbReference>
<feature type="region of interest" description="Disordered" evidence="10">
    <location>
        <begin position="227"/>
        <end position="262"/>
    </location>
</feature>
<keyword evidence="13" id="KW-1185">Reference proteome</keyword>
<protein>
    <recommendedName>
        <fullName evidence="11">CFEM domain-containing protein</fullName>
    </recommendedName>
</protein>
<evidence type="ECO:0000256" key="9">
    <source>
        <dbReference type="PROSITE-ProRule" id="PRU01356"/>
    </source>
</evidence>
<evidence type="ECO:0000313" key="13">
    <source>
        <dbReference type="Proteomes" id="UP001320420"/>
    </source>
</evidence>
<gene>
    <name evidence="12" type="ORF">SLS62_001464</name>
</gene>
<evidence type="ECO:0000256" key="10">
    <source>
        <dbReference type="SAM" id="MobiDB-lite"/>
    </source>
</evidence>
<dbReference type="EMBL" id="JAKJXP020000006">
    <property type="protein sequence ID" value="KAK7756627.1"/>
    <property type="molecule type" value="Genomic_DNA"/>
</dbReference>
<keyword evidence="4" id="KW-0964">Secreted</keyword>
<dbReference type="InterPro" id="IPR008427">
    <property type="entry name" value="Extracellular_membr_CFEM_dom"/>
</dbReference>
<accession>A0AAN9V086</accession>
<feature type="compositionally biased region" description="Low complexity" evidence="10">
    <location>
        <begin position="227"/>
        <end position="239"/>
    </location>
</feature>
<sequence length="659" mass="66004">MAAGLSQATATGFLNAPKFSTPGNSDSFCLDDWKSGFDWSDLVTGSFDSYKGFKWSGFTCEDKFTKRDTLSERTFQNKCIVGKATTDKSTSPNISCDKSKGAKDTSIKEFQVHPEFDCDLEFHYTMPDGSSCKHRSACSKDGTTVKNSQCGGATDVTIVFPEQPAAPSKSGCDFAIPSIVFDCGSASSTATRATSTATASYPAGTPPVSTTSSAVVITTSSAAASSSTAVESSTTAVETPSSSGTTPGYPAITPPASETTSSVVETVSSAIESASSATEATSSGIESTTSAVESTTSAIESASTSVATEATTFTSVTSYITTSTVFSTMTSVITSCGPSVTNCPGNANNTATVTSVIAISTTVCPVTETITSVSSPASVPSSYSTTGLPATTESTAVPSTSATSATEAASSSTAAGSSTSPATPIETLPCPGVVPSCLNTWLSTIGCTDNTDSACYCPDSTFVDNVFDCLYSHGESDEDISEAISYFQGICAPHASQNPGIVTYPATITTILTATATAPPTAVYTTIEVVATTVVPCTGSAGESSSSTVTISTQVSVPDVGFTTVSNSAGSTSVVFVPGPTTAPVAVGTTPAAVAPSTTAAETAPYPTGVFTTLTTPAPIAGTGSVYPTSTPSIVTAGAARIGAGIGFLGAVAMAVVAL</sequence>
<feature type="region of interest" description="Disordered" evidence="10">
    <location>
        <begin position="373"/>
        <end position="421"/>
    </location>
</feature>
<feature type="binding site" description="axial binding residue" evidence="9">
    <location>
        <position position="452"/>
    </location>
    <ligand>
        <name>heme</name>
        <dbReference type="ChEBI" id="CHEBI:30413"/>
    </ligand>
    <ligandPart>
        <name>Fe</name>
        <dbReference type="ChEBI" id="CHEBI:18248"/>
    </ligandPart>
</feature>
<organism evidence="12 13">
    <name type="scientific">Diatrype stigma</name>
    <dbReference type="NCBI Taxonomy" id="117547"/>
    <lineage>
        <taxon>Eukaryota</taxon>
        <taxon>Fungi</taxon>
        <taxon>Dikarya</taxon>
        <taxon>Ascomycota</taxon>
        <taxon>Pezizomycotina</taxon>
        <taxon>Sordariomycetes</taxon>
        <taxon>Xylariomycetidae</taxon>
        <taxon>Xylariales</taxon>
        <taxon>Diatrypaceae</taxon>
        <taxon>Diatrype</taxon>
    </lineage>
</organism>
<keyword evidence="5" id="KW-0336">GPI-anchor</keyword>
<evidence type="ECO:0000256" key="3">
    <source>
        <dbReference type="ARBA" id="ARBA00010031"/>
    </source>
</evidence>
<dbReference type="GO" id="GO:0046872">
    <property type="term" value="F:metal ion binding"/>
    <property type="evidence" value="ECO:0007669"/>
    <property type="project" value="UniProtKB-UniRule"/>
</dbReference>
<keyword evidence="9" id="KW-0479">Metal-binding</keyword>
<feature type="domain" description="CFEM" evidence="11">
    <location>
        <begin position="405"/>
        <end position="519"/>
    </location>
</feature>
<evidence type="ECO:0000256" key="2">
    <source>
        <dbReference type="ARBA" id="ARBA00004613"/>
    </source>
</evidence>
<dbReference type="AlphaFoldDB" id="A0AAN9V086"/>
<evidence type="ECO:0000256" key="1">
    <source>
        <dbReference type="ARBA" id="ARBA00004589"/>
    </source>
</evidence>
<reference evidence="12 13" key="1">
    <citation type="submission" date="2024-02" db="EMBL/GenBank/DDBJ databases">
        <title>De novo assembly and annotation of 12 fungi associated with fruit tree decline syndrome in Ontario, Canada.</title>
        <authorList>
            <person name="Sulman M."/>
            <person name="Ellouze W."/>
            <person name="Ilyukhin E."/>
        </authorList>
    </citation>
    <scope>NUCLEOTIDE SEQUENCE [LARGE SCALE GENOMIC DNA]</scope>
    <source>
        <strain evidence="12 13">M11/M66-122</strain>
    </source>
</reference>
<evidence type="ECO:0000256" key="4">
    <source>
        <dbReference type="ARBA" id="ARBA00022525"/>
    </source>
</evidence>
<dbReference type="GO" id="GO:0098552">
    <property type="term" value="C:side of membrane"/>
    <property type="evidence" value="ECO:0007669"/>
    <property type="project" value="UniProtKB-KW"/>
</dbReference>
<comment type="caution">
    <text evidence="9">Lacks conserved residue(s) required for the propagation of feature annotation.</text>
</comment>
<name>A0AAN9V086_9PEZI</name>
<keyword evidence="8" id="KW-0449">Lipoprotein</keyword>
<keyword evidence="9" id="KW-0349">Heme</keyword>
<evidence type="ECO:0000256" key="6">
    <source>
        <dbReference type="ARBA" id="ARBA00022729"/>
    </source>
</evidence>
<evidence type="ECO:0000259" key="11">
    <source>
        <dbReference type="PROSITE" id="PS52012"/>
    </source>
</evidence>
<comment type="subcellular location">
    <subcellularLocation>
        <location evidence="1">Membrane</location>
        <topology evidence="1">Lipid-anchor</topology>
        <topology evidence="1">GPI-anchor</topology>
    </subcellularLocation>
    <subcellularLocation>
        <location evidence="2">Secreted</location>
    </subcellularLocation>
</comment>
<comment type="similarity">
    <text evidence="3">Belongs to the RBT5 family.</text>
</comment>
<evidence type="ECO:0000313" key="12">
    <source>
        <dbReference type="EMBL" id="KAK7756627.1"/>
    </source>
</evidence>
<evidence type="ECO:0000256" key="5">
    <source>
        <dbReference type="ARBA" id="ARBA00022622"/>
    </source>
</evidence>
<evidence type="ECO:0000256" key="8">
    <source>
        <dbReference type="ARBA" id="ARBA00023288"/>
    </source>
</evidence>
<keyword evidence="5" id="KW-0325">Glycoprotein</keyword>
<dbReference type="GO" id="GO:0005576">
    <property type="term" value="C:extracellular region"/>
    <property type="evidence" value="ECO:0007669"/>
    <property type="project" value="UniProtKB-SubCell"/>
</dbReference>
<proteinExistence type="inferred from homology"/>
<keyword evidence="9" id="KW-0408">Iron</keyword>
<dbReference type="Proteomes" id="UP001320420">
    <property type="component" value="Unassembled WGS sequence"/>
</dbReference>
<keyword evidence="7" id="KW-1015">Disulfide bond</keyword>
<dbReference type="Pfam" id="PF05730">
    <property type="entry name" value="CFEM"/>
    <property type="match status" value="1"/>
</dbReference>
<keyword evidence="6" id="KW-0732">Signal</keyword>